<gene>
    <name evidence="1" type="ORF">NAS2_0473</name>
</gene>
<dbReference type="EMBL" id="AP018732">
    <property type="protein sequence ID" value="BBE41862.1"/>
    <property type="molecule type" value="Genomic_DNA"/>
</dbReference>
<dbReference type="Proteomes" id="UP000509448">
    <property type="component" value="Chromosome"/>
</dbReference>
<dbReference type="PIRSF" id="PIRSF019435">
    <property type="entry name" value="UCP019435"/>
    <property type="match status" value="1"/>
</dbReference>
<dbReference type="KEGG" id="ccai:NAS2_0473"/>
<evidence type="ECO:0008006" key="3">
    <source>
        <dbReference type="Google" id="ProtNLM"/>
    </source>
</evidence>
<protein>
    <recommendedName>
        <fullName evidence="3">DUF790 family protein</fullName>
    </recommendedName>
</protein>
<keyword evidence="2" id="KW-1185">Reference proteome</keyword>
<organism evidence="1 2">
    <name type="scientific">Conexivisphaera calida</name>
    <dbReference type="NCBI Taxonomy" id="1874277"/>
    <lineage>
        <taxon>Archaea</taxon>
        <taxon>Nitrososphaerota</taxon>
        <taxon>Conexivisphaeria</taxon>
        <taxon>Conexivisphaerales</taxon>
        <taxon>Conexivisphaeraceae</taxon>
        <taxon>Conexivisphaera</taxon>
    </lineage>
</organism>
<dbReference type="PANTHER" id="PTHR39640">
    <property type="entry name" value="VNG6129C"/>
    <property type="match status" value="1"/>
</dbReference>
<reference evidence="1 2" key="1">
    <citation type="journal article" date="2019" name="ISME J.">
        <title>Isolation and characterization of a thermophilic sulfur- and iron-reducing thaumarchaeote from a terrestrial acidic hot spring.</title>
        <authorList>
            <person name="Kato S."/>
            <person name="Itoh T."/>
            <person name="Yuki M."/>
            <person name="Nagamori M."/>
            <person name="Ohnishi M."/>
            <person name="Uematsu K."/>
            <person name="Suzuki K."/>
            <person name="Takashina T."/>
            <person name="Ohkuma M."/>
        </authorList>
    </citation>
    <scope>NUCLEOTIDE SEQUENCE [LARGE SCALE GENOMIC DNA]</scope>
    <source>
        <strain evidence="1 2">NAS-02</strain>
    </source>
</reference>
<accession>A0A4P2VDF4</accession>
<dbReference type="Pfam" id="PF05626">
    <property type="entry name" value="DUF790"/>
    <property type="match status" value="1"/>
</dbReference>
<dbReference type="InterPro" id="IPR008508">
    <property type="entry name" value="Bax1"/>
</dbReference>
<evidence type="ECO:0000313" key="2">
    <source>
        <dbReference type="Proteomes" id="UP000509448"/>
    </source>
</evidence>
<dbReference type="AlphaFoldDB" id="A0A4P2VDF4"/>
<evidence type="ECO:0000313" key="1">
    <source>
        <dbReference type="EMBL" id="BBE41862.1"/>
    </source>
</evidence>
<sequence>MRIRKGVARPAYLTQDDAAAVREVLGAFSSAVAGSWKYAELEERISQISRIYDRRLVRGLSSLMERRLTLSQASGISPVELRRLLFSMGPVISREERDALIASVASKFNTSMDEVERAIFSDVEREKLVAGLEALGPGDLIAWYNAELTETLLARSVSLRISAARLWSAILRRIKRLGLMYEVIEGEGTPSIEVTGPASVLGIHDRYSRAASGLVPVLLDVGEWRMEGRIRLGTREMGFSVDSSSAEMRYPPDVVGRSIRTFDSSIEERLHRALLQAAPDLKVSREPAPLDAGPGVMVPDFAVDVDGHRVFIEVVGFWTPEYLRRKVEKLRRVRGVDMILLVDGSIGFPRADVPSEVIFYRGNDIPLKRLLTSIRGRSSQGVDVNAAVQSPGHSGPPIAGLDALLEGLMGSTFDEVERRLRPILGENWLDAIESNGYYFEWGSLDVRDARLRRRG</sequence>
<name>A0A4P2VDF4_9ARCH</name>
<dbReference type="PANTHER" id="PTHR39640:SF1">
    <property type="entry name" value="DUF790 FAMILY PROTEIN"/>
    <property type="match status" value="1"/>
</dbReference>
<proteinExistence type="predicted"/>